<evidence type="ECO:0000256" key="2">
    <source>
        <dbReference type="ARBA" id="ARBA00022741"/>
    </source>
</evidence>
<dbReference type="OrthoDB" id="2193432at2759"/>
<dbReference type="GO" id="GO:0005524">
    <property type="term" value="F:ATP binding"/>
    <property type="evidence" value="ECO:0007669"/>
    <property type="project" value="UniProtKB-KW"/>
</dbReference>
<reference evidence="5" key="1">
    <citation type="submission" date="2020-07" db="EMBL/GenBank/DDBJ databases">
        <title>Draft Genome Sequence of a Deep-Sea Yeast, Naganishia (Cryptococcus) liquefaciens strain N6.</title>
        <authorList>
            <person name="Han Y.W."/>
            <person name="Kajitani R."/>
            <person name="Morimoto H."/>
            <person name="Parhat M."/>
            <person name="Tsubouchi H."/>
            <person name="Bakenova O."/>
            <person name="Ogata M."/>
            <person name="Argunhan B."/>
            <person name="Aoki R."/>
            <person name="Kajiwara S."/>
            <person name="Itoh T."/>
            <person name="Iwasaki H."/>
        </authorList>
    </citation>
    <scope>NUCLEOTIDE SEQUENCE</scope>
    <source>
        <strain evidence="5">N6</strain>
    </source>
</reference>
<dbReference type="GO" id="GO:0016887">
    <property type="term" value="F:ATP hydrolysis activity"/>
    <property type="evidence" value="ECO:0007669"/>
    <property type="project" value="InterPro"/>
</dbReference>
<feature type="compositionally biased region" description="Basic and acidic residues" evidence="4">
    <location>
        <begin position="717"/>
        <end position="736"/>
    </location>
</feature>
<evidence type="ECO:0000313" key="5">
    <source>
        <dbReference type="EMBL" id="GHJ90437.1"/>
    </source>
</evidence>
<feature type="compositionally biased region" description="Basic residues" evidence="4">
    <location>
        <begin position="752"/>
        <end position="761"/>
    </location>
</feature>
<dbReference type="Pfam" id="PF03969">
    <property type="entry name" value="AFG1_ATPase"/>
    <property type="match status" value="1"/>
</dbReference>
<comment type="caution">
    <text evidence="5">The sequence shown here is derived from an EMBL/GenBank/DDBJ whole genome shotgun (WGS) entry which is preliminary data.</text>
</comment>
<dbReference type="SUPFAM" id="SSF52540">
    <property type="entry name" value="P-loop containing nucleoside triphosphate hydrolases"/>
    <property type="match status" value="1"/>
</dbReference>
<evidence type="ECO:0000256" key="1">
    <source>
        <dbReference type="ARBA" id="ARBA00010322"/>
    </source>
</evidence>
<dbReference type="PANTHER" id="PTHR12169:SF2">
    <property type="entry name" value="AFG1P"/>
    <property type="match status" value="1"/>
</dbReference>
<dbReference type="NCBIfam" id="NF040713">
    <property type="entry name" value="ZapE"/>
    <property type="match status" value="1"/>
</dbReference>
<keyword evidence="3" id="KW-0067">ATP-binding</keyword>
<dbReference type="PANTHER" id="PTHR12169">
    <property type="entry name" value="ATPASE N2B"/>
    <property type="match status" value="1"/>
</dbReference>
<dbReference type="AlphaFoldDB" id="A0A8H3U0G2"/>
<accession>A0A8H3U0G2</accession>
<feature type="region of interest" description="Disordered" evidence="4">
    <location>
        <begin position="566"/>
        <end position="602"/>
    </location>
</feature>
<evidence type="ECO:0000256" key="3">
    <source>
        <dbReference type="ARBA" id="ARBA00022840"/>
    </source>
</evidence>
<protein>
    <submittedName>
        <fullName evidence="5">Uncharacterized protein</fullName>
    </submittedName>
</protein>
<dbReference type="GO" id="GO:0005739">
    <property type="term" value="C:mitochondrion"/>
    <property type="evidence" value="ECO:0007669"/>
    <property type="project" value="TreeGrafter"/>
</dbReference>
<feature type="region of interest" description="Disordered" evidence="4">
    <location>
        <begin position="691"/>
        <end position="736"/>
    </location>
</feature>
<comment type="similarity">
    <text evidence="1">Belongs to the AFG1 ATPase family.</text>
</comment>
<proteinExistence type="inferred from homology"/>
<dbReference type="EMBL" id="BLZA01000058">
    <property type="protein sequence ID" value="GHJ90437.1"/>
    <property type="molecule type" value="Genomic_DNA"/>
</dbReference>
<sequence length="761" mass="84338">MRNLSQLGRAALRSRSSTIATSLRMRGTLSAFSKSRYLSTTRTTLAEQPTIPVAQLPESANAAEEATASAGQEPSVALESRDILEVYRSLVARGLLEWDEEQVRCVMRLRKLLEELQDYTPPLDLLAKLSPDAPLLAREAIKAEREGRGASWWKGLTGNTNSNDSSGKTPTERERALVKVLSGEEELEALTTPKGILLTGPPGTGKSQLLSLFFSLLPTTHKSRQHYHPFLLSLYQNVWRRTQARMASVSSAQRVGNMEKAGAKGWKSVFAGGAFDKGEADTSVGGLVGRKTTGEEDKESIAFGIAKDMILEYHVLYFDELQLVDASSASLLRDVLSWYWRLGGVIVATSNRLPEDLYHHGIQRQRMASFLSALKTRCEVHEVNGGRDFRLGRSEEDREERKRAGGGSWFVGDRDGFEAYVEKVTGGKKGVPTSVNVYGRKVQVPWTVDKIARFTFAELCEEALGSADYITLSSTFETFIIDDVPLLYLKDKNQARRLINLIDALYESRCKVIINAEAQPEDLFFPDALEIGDEASNETIMSQEAISDALIAPFRPNVSSYNAQTAHKLDTGEGQRPSATTEGDASRMFTQKPKAPHPSEETSAAFKSLSIFTGEDERFAYKRAVSRLIEMTRSKYYAKEEWLPLNESHRRWEKIALSKPPPPPDYMVAAQALRRAEMAVPMASISTGAEGENVAMKDSQSTDFAEEAGYSRPSRLAKSEKEHGPAPVIDEKHVWGVREDWGKKAGDWGRGAKAKKVKGNE</sequence>
<organism evidence="5 6">
    <name type="scientific">Naganishia liquefaciens</name>
    <dbReference type="NCBI Taxonomy" id="104408"/>
    <lineage>
        <taxon>Eukaryota</taxon>
        <taxon>Fungi</taxon>
        <taxon>Dikarya</taxon>
        <taxon>Basidiomycota</taxon>
        <taxon>Agaricomycotina</taxon>
        <taxon>Tremellomycetes</taxon>
        <taxon>Filobasidiales</taxon>
        <taxon>Filobasidiaceae</taxon>
        <taxon>Naganishia</taxon>
    </lineage>
</organism>
<gene>
    <name evidence="5" type="ORF">NliqN6_6839</name>
</gene>
<dbReference type="Gene3D" id="3.40.50.300">
    <property type="entry name" value="P-loop containing nucleotide triphosphate hydrolases"/>
    <property type="match status" value="1"/>
</dbReference>
<evidence type="ECO:0000256" key="4">
    <source>
        <dbReference type="SAM" id="MobiDB-lite"/>
    </source>
</evidence>
<feature type="compositionally biased region" description="Polar residues" evidence="4">
    <location>
        <begin position="157"/>
        <end position="169"/>
    </location>
</feature>
<dbReference type="Proteomes" id="UP000620104">
    <property type="component" value="Unassembled WGS sequence"/>
</dbReference>
<evidence type="ECO:0000313" key="6">
    <source>
        <dbReference type="Proteomes" id="UP000620104"/>
    </source>
</evidence>
<name>A0A8H3U0G2_9TREE</name>
<dbReference type="InterPro" id="IPR027417">
    <property type="entry name" value="P-loop_NTPase"/>
</dbReference>
<keyword evidence="6" id="KW-1185">Reference proteome</keyword>
<keyword evidence="2" id="KW-0547">Nucleotide-binding</keyword>
<feature type="region of interest" description="Disordered" evidence="4">
    <location>
        <begin position="152"/>
        <end position="173"/>
    </location>
</feature>
<feature type="region of interest" description="Disordered" evidence="4">
    <location>
        <begin position="742"/>
        <end position="761"/>
    </location>
</feature>
<dbReference type="InterPro" id="IPR005654">
    <property type="entry name" value="ATPase_AFG1-like"/>
</dbReference>